<reference evidence="12" key="1">
    <citation type="submission" date="2020-09" db="EMBL/GenBank/DDBJ databases">
        <authorList>
            <person name="Kikuchi T."/>
        </authorList>
    </citation>
    <scope>NUCLEOTIDE SEQUENCE</scope>
    <source>
        <strain evidence="12">SH1</strain>
    </source>
</reference>
<comment type="subunit">
    <text evidence="9">Component of the oligosaccharyltransferase (OST) complex.</text>
</comment>
<comment type="function">
    <text evidence="9">Subunit of the oligosaccharyl transferase (OST) complex that catalyzes the initial transfer of a defined glycan (Glc(3)Man(9)GlcNAc(2) in eukaryotes) from the lipid carrier dolichol-pyrophosphate to an asparagine residue within an Asn-X-Ser/Thr consensus motif in nascent polypeptide chains, the first step in protein N-glycosylation. N-glycosylation occurs cotranslationally and the complex associates with the Sec61 complex at the channel-forming translocon complex that mediates protein translocation across the endoplasmic reticulum (ER).</text>
</comment>
<proteinExistence type="inferred from homology"/>
<feature type="domain" description="OST48 middle" evidence="11">
    <location>
        <begin position="292"/>
        <end position="429"/>
    </location>
</feature>
<feature type="signal peptide" evidence="9">
    <location>
        <begin position="1"/>
        <end position="20"/>
    </location>
</feature>
<dbReference type="EMBL" id="CAJFCW020000002">
    <property type="protein sequence ID" value="CAG9095552.1"/>
    <property type="molecule type" value="Genomic_DNA"/>
</dbReference>
<dbReference type="OrthoDB" id="29105at2759"/>
<gene>
    <name evidence="12" type="ORF">BOKJ2_LOCUS4141</name>
</gene>
<evidence type="ECO:0000256" key="1">
    <source>
        <dbReference type="ARBA" id="ARBA00004115"/>
    </source>
</evidence>
<feature type="chain" id="PRO_5044038034" description="Dolichyl-diphosphooligosaccharide--protein glycosyltransferase 48 kDa subunit" evidence="9">
    <location>
        <begin position="21"/>
        <end position="443"/>
    </location>
</feature>
<dbReference type="PANTHER" id="PTHR10830:SF0">
    <property type="entry name" value="DOLICHYL-DIPHOSPHOOLIGOSACCHARIDE--PROTEIN GLYCOSYLTRANSFERASE 48 KDA SUBUNIT"/>
    <property type="match status" value="1"/>
</dbReference>
<accession>A0A811KBL4</accession>
<dbReference type="AlphaFoldDB" id="A0A811KBL4"/>
<evidence type="ECO:0000256" key="6">
    <source>
        <dbReference type="ARBA" id="ARBA00022824"/>
    </source>
</evidence>
<comment type="caution">
    <text evidence="12">The sequence shown here is derived from an EMBL/GenBank/DDBJ whole genome shotgun (WGS) entry which is preliminary data.</text>
</comment>
<dbReference type="Proteomes" id="UP000783686">
    <property type="component" value="Unassembled WGS sequence"/>
</dbReference>
<keyword evidence="8 9" id="KW-0472">Membrane</keyword>
<feature type="domain" description="OST48 N-terminal" evidence="10">
    <location>
        <begin position="26"/>
        <end position="278"/>
    </location>
</feature>
<sequence length="443" mass="49406">MGSFLHLTTILFVLASLCYAAPEKSRVLVLIDDPKIEQTHSIYLKALKDRGYTLNIKKADDASLVLIKFGEFVYDHVIVLAPKVEEFGGSLSPSELAKFVDGGGNVLVAGDSKIGSALKDFALEVGFEYGTEGTAVIDHFNYDARMDDGTHTTLVVPKTQLTDAELISGKKLNPLLYKGIALTYNKENALRLPVLTGTLTSYNFNPKQNINEFPEAIGQNAVLVGAIQARNNARVILTGSLALFSDAFINAQIQKNGASQKAEKSGNGEFVEAITKWVLKEKGVLRVKSVKHSKVGESSPPREYTITDDVKYEIEIEELKEGKWVPFQAKDVQLAFIRIDPFVITTLNNKNGKFSTEFKIPDVYGVFKFAVDYRRVGYTHLFDVQQVLVRPFEHTQYERFLPVAYPYYVSSFSMMLGVVLFSFVFLYHKEKPVEAPVDTKKAK</sequence>
<keyword evidence="9" id="KW-0732">Signal</keyword>
<keyword evidence="7 9" id="KW-1133">Transmembrane helix</keyword>
<dbReference type="EMBL" id="CAJFDH010000002">
    <property type="protein sequence ID" value="CAD5212315.1"/>
    <property type="molecule type" value="Genomic_DNA"/>
</dbReference>
<evidence type="ECO:0000256" key="9">
    <source>
        <dbReference type="RuleBase" id="RU361142"/>
    </source>
</evidence>
<dbReference type="GO" id="GO:0008250">
    <property type="term" value="C:oligosaccharyltransferase complex"/>
    <property type="evidence" value="ECO:0007669"/>
    <property type="project" value="TreeGrafter"/>
</dbReference>
<comment type="subcellular location">
    <subcellularLocation>
        <location evidence="1 9">Endoplasmic reticulum membrane</location>
        <topology evidence="1 9">Single-pass type I membrane protein</topology>
    </subcellularLocation>
</comment>
<evidence type="ECO:0000256" key="7">
    <source>
        <dbReference type="ARBA" id="ARBA00022989"/>
    </source>
</evidence>
<organism evidence="12 13">
    <name type="scientific">Bursaphelenchus okinawaensis</name>
    <dbReference type="NCBI Taxonomy" id="465554"/>
    <lineage>
        <taxon>Eukaryota</taxon>
        <taxon>Metazoa</taxon>
        <taxon>Ecdysozoa</taxon>
        <taxon>Nematoda</taxon>
        <taxon>Chromadorea</taxon>
        <taxon>Rhabditida</taxon>
        <taxon>Tylenchina</taxon>
        <taxon>Tylenchomorpha</taxon>
        <taxon>Aphelenchoidea</taxon>
        <taxon>Aphelenchoididae</taxon>
        <taxon>Bursaphelenchus</taxon>
    </lineage>
</organism>
<comment type="pathway">
    <text evidence="2 9">Protein modification; protein glycosylation.</text>
</comment>
<evidence type="ECO:0000259" key="10">
    <source>
        <dbReference type="Pfam" id="PF03345"/>
    </source>
</evidence>
<dbReference type="GO" id="GO:0018279">
    <property type="term" value="P:protein N-linked glycosylation via asparagine"/>
    <property type="evidence" value="ECO:0007669"/>
    <property type="project" value="UniProtKB-UniRule"/>
</dbReference>
<evidence type="ECO:0000313" key="13">
    <source>
        <dbReference type="Proteomes" id="UP000614601"/>
    </source>
</evidence>
<name>A0A811KBL4_9BILA</name>
<comment type="similarity">
    <text evidence="3 9">Belongs to the DDOST 48 kDa subunit family.</text>
</comment>
<evidence type="ECO:0000256" key="4">
    <source>
        <dbReference type="ARBA" id="ARBA00013350"/>
    </source>
</evidence>
<evidence type="ECO:0000313" key="12">
    <source>
        <dbReference type="EMBL" id="CAD5212315.1"/>
    </source>
</evidence>
<dbReference type="Pfam" id="PF23358">
    <property type="entry name" value="OST48_MD"/>
    <property type="match status" value="1"/>
</dbReference>
<dbReference type="UniPathway" id="UPA00378"/>
<dbReference type="InterPro" id="IPR055457">
    <property type="entry name" value="OST48_N"/>
</dbReference>
<evidence type="ECO:0000256" key="5">
    <source>
        <dbReference type="ARBA" id="ARBA00022692"/>
    </source>
</evidence>
<dbReference type="InterPro" id="IPR005013">
    <property type="entry name" value="DDOST_48_kDa_subunit"/>
</dbReference>
<keyword evidence="13" id="KW-1185">Reference proteome</keyword>
<keyword evidence="5 9" id="KW-0812">Transmembrane</keyword>
<dbReference type="Proteomes" id="UP000614601">
    <property type="component" value="Unassembled WGS sequence"/>
</dbReference>
<keyword evidence="6 9" id="KW-0256">Endoplasmic reticulum</keyword>
<dbReference type="PANTHER" id="PTHR10830">
    <property type="entry name" value="DOLICHYL-DIPHOSPHOOLIGOSACCHARIDE--PROTEIN GLYCOSYLTRANSFERASE 48 KDA SUBUNIT"/>
    <property type="match status" value="1"/>
</dbReference>
<evidence type="ECO:0000256" key="3">
    <source>
        <dbReference type="ARBA" id="ARBA00008743"/>
    </source>
</evidence>
<feature type="transmembrane region" description="Helical" evidence="9">
    <location>
        <begin position="405"/>
        <end position="427"/>
    </location>
</feature>
<evidence type="ECO:0000259" key="11">
    <source>
        <dbReference type="Pfam" id="PF23358"/>
    </source>
</evidence>
<dbReference type="Pfam" id="PF03345">
    <property type="entry name" value="OST48_N"/>
    <property type="match status" value="1"/>
</dbReference>
<evidence type="ECO:0000256" key="2">
    <source>
        <dbReference type="ARBA" id="ARBA00004922"/>
    </source>
</evidence>
<protein>
    <recommendedName>
        <fullName evidence="4 9">Dolichyl-diphosphooligosaccharide--protein glycosyltransferase 48 kDa subunit</fullName>
        <shortName evidence="9">Oligosaccharyl transferase 48 kDa subunit</shortName>
    </recommendedName>
</protein>
<dbReference type="InterPro" id="IPR055459">
    <property type="entry name" value="OST48_MD"/>
</dbReference>
<evidence type="ECO:0000256" key="8">
    <source>
        <dbReference type="ARBA" id="ARBA00023136"/>
    </source>
</evidence>